<dbReference type="GO" id="GO:0005524">
    <property type="term" value="F:ATP binding"/>
    <property type="evidence" value="ECO:0007669"/>
    <property type="project" value="InterPro"/>
</dbReference>
<dbReference type="PROSITE" id="PS51192">
    <property type="entry name" value="HELICASE_ATP_BIND_1"/>
    <property type="match status" value="1"/>
</dbReference>
<feature type="region of interest" description="Disordered" evidence="2">
    <location>
        <begin position="1010"/>
        <end position="1057"/>
    </location>
</feature>
<keyword evidence="1" id="KW-0175">Coiled coil</keyword>
<feature type="coiled-coil region" evidence="1">
    <location>
        <begin position="840"/>
        <end position="878"/>
    </location>
</feature>
<proteinExistence type="predicted"/>
<feature type="coiled-coil region" evidence="1">
    <location>
        <begin position="943"/>
        <end position="977"/>
    </location>
</feature>
<evidence type="ECO:0000256" key="1">
    <source>
        <dbReference type="SAM" id="Coils"/>
    </source>
</evidence>
<evidence type="ECO:0000313" key="4">
    <source>
        <dbReference type="EMBL" id="QHT74565.1"/>
    </source>
</evidence>
<feature type="compositionally biased region" description="Basic and acidic residues" evidence="2">
    <location>
        <begin position="1010"/>
        <end position="1048"/>
    </location>
</feature>
<dbReference type="SMART" id="SM00487">
    <property type="entry name" value="DEXDc"/>
    <property type="match status" value="1"/>
</dbReference>
<dbReference type="GO" id="GO:0016787">
    <property type="term" value="F:hydrolase activity"/>
    <property type="evidence" value="ECO:0007669"/>
    <property type="project" value="InterPro"/>
</dbReference>
<protein>
    <recommendedName>
        <fullName evidence="3">Helicase ATP-binding domain-containing protein</fullName>
    </recommendedName>
</protein>
<dbReference type="Pfam" id="PF04851">
    <property type="entry name" value="ResIII"/>
    <property type="match status" value="1"/>
</dbReference>
<dbReference type="InterPro" id="IPR006935">
    <property type="entry name" value="Helicase/UvrB_N"/>
</dbReference>
<dbReference type="InterPro" id="IPR027417">
    <property type="entry name" value="P-loop_NTPase"/>
</dbReference>
<dbReference type="GO" id="GO:0003677">
    <property type="term" value="F:DNA binding"/>
    <property type="evidence" value="ECO:0007669"/>
    <property type="project" value="InterPro"/>
</dbReference>
<organism evidence="4">
    <name type="scientific">viral metagenome</name>
    <dbReference type="NCBI Taxonomy" id="1070528"/>
    <lineage>
        <taxon>unclassified sequences</taxon>
        <taxon>metagenomes</taxon>
        <taxon>organismal metagenomes</taxon>
    </lineage>
</organism>
<sequence>MADENIINIKDLESTFDNDKTVAFEPECVRKKSNWSKTSKEYKFDEQEFSAKKLLNDMSSHSPKLESLLNKIEELDKKDRKKHGKAFKHFIFSDLKYAGYGAKMIASALIAKGMHLGYTAEPKKTSTKKEKRYKKIEMNTEDDLLKTKYNNFYLLSSISVYDQNMTVDMKKHVLKTFNQRPDNIHGELARIIIMDSGFKEGIDLFDIKYIHIFEPSVVSADQKQVIGRGTRTCGQKGLEFHPTQGWPLFVYIYDLSIPESIQTGFLGANSAMDLYLKTMNIDVRRYYFNTDLEKTAIYGSVDYELNKNIHTFSIPFANIENEDDEGEISLPEDAEFVYGGADAFEMNGGGEKKKKLRLVDDFGTNPYMGFEELRKYIGDHFQEYKWTEVKMENLCQDKKSGGTEIIKYTPTQDFARHYFTPMNPRKGLLLWHSVGTGKTATAIATATSSFEKQGYTILWVTRTTLKNDIWKNMFEQVCNESLRYQIQNSGLVIPTEQNKRMKLLSKAWRIRPMSYKQFSNLVSKKNDFYKKLVALNGEADPLRKTLLIIDEAHKLYGGGVSSIEQPDMPAFHKALMNSFVVSGEDSAKLLLMTATPISKDPMELIQLINLCKPIDRQMPDNFGDFANTYLNAMGEFTEDGRDKFLNEIAGYVSYLNREKDARQFSQPIIEHIITPMVNSKEIQNVGNFDKKIVRDILNSDIPELKRKIEDANKSIDEELKEVDANTFKYLKNEFCQGKTGADLKTCEKITKQNIKLMVAEAKQNVKEIKEKVKEIRNTVKAKNLLKKEGMEKVKENIEKMEEKYEEYKDSLVYNIKKKCGVKIDNAAADFKVKIKEHPSVRKYDEELDNYEKQIKSMHDELKMKITAYKTNIERLKKIIKSKSITDLERSVVKMNLKDAQDDKKSMTRITKKDLKVKEKSVNNLIKQTKKNRTDTVNTLRKTVKKMLTAHKKEERQIKMAEKKLRKTLRKQDDYKEEITNNIVKNIVDTYVPKIRREIDDALDANAAKLAEKQHKADEAQRKRDERATRKAEKEKDKEKKRVEREIKNNKTKKNGGR</sequence>
<feature type="coiled-coil region" evidence="1">
    <location>
        <begin position="694"/>
        <end position="725"/>
    </location>
</feature>
<reference evidence="4" key="1">
    <citation type="journal article" date="2020" name="Nature">
        <title>Giant virus diversity and host interactions through global metagenomics.</title>
        <authorList>
            <person name="Schulz F."/>
            <person name="Roux S."/>
            <person name="Paez-Espino D."/>
            <person name="Jungbluth S."/>
            <person name="Walsh D.A."/>
            <person name="Denef V.J."/>
            <person name="McMahon K.D."/>
            <person name="Konstantinidis K.T."/>
            <person name="Eloe-Fadrosh E.A."/>
            <person name="Kyrpides N.C."/>
            <person name="Woyke T."/>
        </authorList>
    </citation>
    <scope>NUCLEOTIDE SEQUENCE</scope>
    <source>
        <strain evidence="4">GVMAG-M-3300023179-59</strain>
    </source>
</reference>
<dbReference type="EMBL" id="MN739852">
    <property type="protein sequence ID" value="QHT74565.1"/>
    <property type="molecule type" value="Genomic_DNA"/>
</dbReference>
<accession>A0A6C0H339</accession>
<dbReference type="InterPro" id="IPR014001">
    <property type="entry name" value="Helicase_ATP-bd"/>
</dbReference>
<feature type="domain" description="Helicase ATP-binding" evidence="3">
    <location>
        <begin position="419"/>
        <end position="614"/>
    </location>
</feature>
<feature type="coiled-coil region" evidence="1">
    <location>
        <begin position="751"/>
        <end position="810"/>
    </location>
</feature>
<dbReference type="Gene3D" id="3.40.50.300">
    <property type="entry name" value="P-loop containing nucleotide triphosphate hydrolases"/>
    <property type="match status" value="2"/>
</dbReference>
<name>A0A6C0H339_9ZZZZ</name>
<dbReference type="SUPFAM" id="SSF52540">
    <property type="entry name" value="P-loop containing nucleoside triphosphate hydrolases"/>
    <property type="match status" value="2"/>
</dbReference>
<evidence type="ECO:0000256" key="2">
    <source>
        <dbReference type="SAM" id="MobiDB-lite"/>
    </source>
</evidence>
<evidence type="ECO:0000259" key="3">
    <source>
        <dbReference type="PROSITE" id="PS51192"/>
    </source>
</evidence>
<dbReference type="AlphaFoldDB" id="A0A6C0H339"/>